<evidence type="ECO:0000259" key="8">
    <source>
        <dbReference type="Pfam" id="PF12704"/>
    </source>
</evidence>
<feature type="transmembrane region" description="Helical" evidence="6">
    <location>
        <begin position="277"/>
        <end position="299"/>
    </location>
</feature>
<dbReference type="InterPro" id="IPR025857">
    <property type="entry name" value="MacB_PCD"/>
</dbReference>
<gene>
    <name evidence="9" type="ORF">ACFSQJ_11130</name>
</gene>
<feature type="transmembrane region" description="Helical" evidence="6">
    <location>
        <begin position="370"/>
        <end position="394"/>
    </location>
</feature>
<dbReference type="RefSeq" id="WP_377767024.1">
    <property type="nucleotide sequence ID" value="NZ_JBHULB010000014.1"/>
</dbReference>
<dbReference type="Pfam" id="PF02687">
    <property type="entry name" value="FtsX"/>
    <property type="match status" value="2"/>
</dbReference>
<organism evidence="9 10">
    <name type="scientific">Croceitalea marina</name>
    <dbReference type="NCBI Taxonomy" id="1775166"/>
    <lineage>
        <taxon>Bacteria</taxon>
        <taxon>Pseudomonadati</taxon>
        <taxon>Bacteroidota</taxon>
        <taxon>Flavobacteriia</taxon>
        <taxon>Flavobacteriales</taxon>
        <taxon>Flavobacteriaceae</taxon>
        <taxon>Croceitalea</taxon>
    </lineage>
</organism>
<feature type="domain" description="MacB-like periplasmic core" evidence="8">
    <location>
        <begin position="429"/>
        <end position="623"/>
    </location>
</feature>
<accession>A0ABW5MWU0</accession>
<feature type="transmembrane region" description="Helical" evidence="6">
    <location>
        <begin position="419"/>
        <end position="438"/>
    </location>
</feature>
<evidence type="ECO:0000313" key="9">
    <source>
        <dbReference type="EMBL" id="MFD2587486.1"/>
    </source>
</evidence>
<dbReference type="InterPro" id="IPR050250">
    <property type="entry name" value="Macrolide_Exporter_MacB"/>
</dbReference>
<dbReference type="Proteomes" id="UP001597526">
    <property type="component" value="Unassembled WGS sequence"/>
</dbReference>
<sequence length="786" mass="89508">MFKNYLKIAWRNLLRNKSFSLLNIFGLSIGLTVSVLILLWVNYEIGYDQFHEKKDRIYQVYNKYPVDGEIWTWNSTPKVMAPTLKKDYPEIEEVSRYFYNFNFLFSQGDKSIQSTGTIVDPNFLKIFSFPLIEGDITAVLEDVNSLVVTESFAKKMFGDEPAIGQVVEMDDRDSFKISGILKDLPENSDFRFEYLIPWSYSKQRNWDDEYWDNNSVGTFVLLKEGVDYHAFSKKVSTLREKYDRESPDMVTYLYPYTRSHLYSEFENGVETGGLIDIIRLFALIAVIVLVIACINFMNLSTARSEKRAKEVGVRKVVGARKYTLIWQFLGESILISTLAAIVALGTVILVLPWFSELINIELSINWKNPWLYVSILGIVLFTGILAGSYPALYLSSFKPSSVLKGTFQKINTLVTPRKVLVVIQFSVAIILITATIVIRQQIDTVQNRKLGYNKDQLITITIEGEIEESYETIKTELLKSGSATSISRMGSRVTESWSNSWGIEWPGKNPENKTLVHRMSTDADVVKTLGLNLIQGRDFDLQRYPTDSTGVILNEAAVSLMGFDDPLGKIIKDNNTDWRVIGVVEDFVFNSPFQKIEPMIIQGAQWWLNTIHIKLNSDQNVADNLAIIETIFKNQNPTYPFNYEFVDQVYARNFVSEQRFEKLASLFTLLTILISCLGLFGLASYMAQNRIKEIGVRKVLGASVSGITALLSKDFLKLVGISLLIAIPISWYAMNQWLQDFAYRIDLSWWVFALAGLLALVIAFLTVSYQAVKAAKRNPVKSLRTE</sequence>
<dbReference type="PANTHER" id="PTHR30572">
    <property type="entry name" value="MEMBRANE COMPONENT OF TRANSPORTER-RELATED"/>
    <property type="match status" value="1"/>
</dbReference>
<keyword evidence="5 6" id="KW-0472">Membrane</keyword>
<evidence type="ECO:0000256" key="1">
    <source>
        <dbReference type="ARBA" id="ARBA00004651"/>
    </source>
</evidence>
<evidence type="ECO:0000256" key="2">
    <source>
        <dbReference type="ARBA" id="ARBA00022475"/>
    </source>
</evidence>
<dbReference type="EMBL" id="JBHULB010000014">
    <property type="protein sequence ID" value="MFD2587486.1"/>
    <property type="molecule type" value="Genomic_DNA"/>
</dbReference>
<reference evidence="10" key="1">
    <citation type="journal article" date="2019" name="Int. J. Syst. Evol. Microbiol.">
        <title>The Global Catalogue of Microorganisms (GCM) 10K type strain sequencing project: providing services to taxonomists for standard genome sequencing and annotation.</title>
        <authorList>
            <consortium name="The Broad Institute Genomics Platform"/>
            <consortium name="The Broad Institute Genome Sequencing Center for Infectious Disease"/>
            <person name="Wu L."/>
            <person name="Ma J."/>
        </authorList>
    </citation>
    <scope>NUCLEOTIDE SEQUENCE [LARGE SCALE GENOMIC DNA]</scope>
    <source>
        <strain evidence="10">KCTC 52368</strain>
    </source>
</reference>
<feature type="domain" description="ABC3 transporter permease C-terminal" evidence="7">
    <location>
        <begin position="283"/>
        <end position="398"/>
    </location>
</feature>
<feature type="transmembrane region" description="Helical" evidence="6">
    <location>
        <begin position="21"/>
        <end position="43"/>
    </location>
</feature>
<keyword evidence="3 6" id="KW-0812">Transmembrane</keyword>
<feature type="transmembrane region" description="Helical" evidence="6">
    <location>
        <begin position="324"/>
        <end position="350"/>
    </location>
</feature>
<evidence type="ECO:0000256" key="6">
    <source>
        <dbReference type="SAM" id="Phobius"/>
    </source>
</evidence>
<feature type="transmembrane region" description="Helical" evidence="6">
    <location>
        <begin position="749"/>
        <end position="772"/>
    </location>
</feature>
<evidence type="ECO:0000256" key="3">
    <source>
        <dbReference type="ARBA" id="ARBA00022692"/>
    </source>
</evidence>
<feature type="transmembrane region" description="Helical" evidence="6">
    <location>
        <begin position="663"/>
        <end position="687"/>
    </location>
</feature>
<keyword evidence="10" id="KW-1185">Reference proteome</keyword>
<evidence type="ECO:0000256" key="5">
    <source>
        <dbReference type="ARBA" id="ARBA00023136"/>
    </source>
</evidence>
<feature type="transmembrane region" description="Helical" evidence="6">
    <location>
        <begin position="715"/>
        <end position="734"/>
    </location>
</feature>
<name>A0ABW5MWU0_9FLAO</name>
<keyword evidence="4 6" id="KW-1133">Transmembrane helix</keyword>
<keyword evidence="2" id="KW-1003">Cell membrane</keyword>
<feature type="domain" description="ABC3 transporter permease C-terminal" evidence="7">
    <location>
        <begin position="666"/>
        <end position="779"/>
    </location>
</feature>
<comment type="subcellular location">
    <subcellularLocation>
        <location evidence="1">Cell membrane</location>
        <topology evidence="1">Multi-pass membrane protein</topology>
    </subcellularLocation>
</comment>
<feature type="domain" description="MacB-like periplasmic core" evidence="8">
    <location>
        <begin position="20"/>
        <end position="236"/>
    </location>
</feature>
<evidence type="ECO:0000256" key="4">
    <source>
        <dbReference type="ARBA" id="ARBA00022989"/>
    </source>
</evidence>
<protein>
    <submittedName>
        <fullName evidence="9">ABC transporter permease</fullName>
    </submittedName>
</protein>
<comment type="caution">
    <text evidence="9">The sequence shown here is derived from an EMBL/GenBank/DDBJ whole genome shotgun (WGS) entry which is preliminary data.</text>
</comment>
<proteinExistence type="predicted"/>
<dbReference type="PANTHER" id="PTHR30572:SF18">
    <property type="entry name" value="ABC-TYPE MACROLIDE FAMILY EXPORT SYSTEM PERMEASE COMPONENT 2"/>
    <property type="match status" value="1"/>
</dbReference>
<evidence type="ECO:0000259" key="7">
    <source>
        <dbReference type="Pfam" id="PF02687"/>
    </source>
</evidence>
<dbReference type="Pfam" id="PF12704">
    <property type="entry name" value="MacB_PCD"/>
    <property type="match status" value="2"/>
</dbReference>
<evidence type="ECO:0000313" key="10">
    <source>
        <dbReference type="Proteomes" id="UP001597526"/>
    </source>
</evidence>
<dbReference type="InterPro" id="IPR003838">
    <property type="entry name" value="ABC3_permease_C"/>
</dbReference>